<dbReference type="Pfam" id="PF00394">
    <property type="entry name" value="Cu-oxidase"/>
    <property type="match status" value="1"/>
</dbReference>
<dbReference type="Gene3D" id="2.60.40.420">
    <property type="entry name" value="Cupredoxins - blue copper proteins"/>
    <property type="match status" value="3"/>
</dbReference>
<comment type="caution">
    <text evidence="7">The sequence shown here is derived from an EMBL/GenBank/DDBJ whole genome shotgun (WGS) entry which is preliminary data.</text>
</comment>
<dbReference type="CDD" id="cd13890">
    <property type="entry name" value="CuRO_3_CueO_FtsP"/>
    <property type="match status" value="1"/>
</dbReference>
<dbReference type="Pfam" id="PF07732">
    <property type="entry name" value="Cu-oxidase_3"/>
    <property type="match status" value="1"/>
</dbReference>
<evidence type="ECO:0000256" key="3">
    <source>
        <dbReference type="SAM" id="SignalP"/>
    </source>
</evidence>
<dbReference type="NCBIfam" id="NF008205">
    <property type="entry name" value="PRK10965.1"/>
    <property type="match status" value="1"/>
</dbReference>
<dbReference type="Pfam" id="PF07731">
    <property type="entry name" value="Cu-oxidase_2"/>
    <property type="match status" value="1"/>
</dbReference>
<evidence type="ECO:0000256" key="1">
    <source>
        <dbReference type="ARBA" id="ARBA00022723"/>
    </source>
</evidence>
<dbReference type="InterPro" id="IPR008972">
    <property type="entry name" value="Cupredoxin"/>
</dbReference>
<feature type="signal peptide" evidence="3">
    <location>
        <begin position="1"/>
        <end position="29"/>
    </location>
</feature>
<dbReference type="PANTHER" id="PTHR48267">
    <property type="entry name" value="CUPREDOXIN SUPERFAMILY PROTEIN"/>
    <property type="match status" value="1"/>
</dbReference>
<dbReference type="InterPro" id="IPR011706">
    <property type="entry name" value="Cu-oxidase_C"/>
</dbReference>
<organism evidence="7 8">
    <name type="scientific">Ochrobactrum chromiisoli</name>
    <dbReference type="NCBI Taxonomy" id="2993941"/>
    <lineage>
        <taxon>Bacteria</taxon>
        <taxon>Pseudomonadati</taxon>
        <taxon>Pseudomonadota</taxon>
        <taxon>Alphaproteobacteria</taxon>
        <taxon>Hyphomicrobiales</taxon>
        <taxon>Brucellaceae</taxon>
        <taxon>Brucella/Ochrobactrum group</taxon>
        <taxon>Ochrobactrum</taxon>
    </lineage>
</organism>
<dbReference type="GO" id="GO:0004322">
    <property type="term" value="F:ferroxidase activity"/>
    <property type="evidence" value="ECO:0007669"/>
    <property type="project" value="UniProtKB-EC"/>
</dbReference>
<feature type="chain" id="PRO_5046979878" evidence="3">
    <location>
        <begin position="30"/>
        <end position="532"/>
    </location>
</feature>
<dbReference type="PROSITE" id="PS00080">
    <property type="entry name" value="MULTICOPPER_OXIDASE2"/>
    <property type="match status" value="1"/>
</dbReference>
<gene>
    <name evidence="7" type="primary">cueO</name>
    <name evidence="7" type="ORF">OPR82_08555</name>
</gene>
<keyword evidence="3" id="KW-0732">Signal</keyword>
<dbReference type="CDD" id="cd04232">
    <property type="entry name" value="CuRO_1_CueO_FtsP"/>
    <property type="match status" value="1"/>
</dbReference>
<evidence type="ECO:0000313" key="7">
    <source>
        <dbReference type="EMBL" id="MCX2696825.1"/>
    </source>
</evidence>
<dbReference type="Proteomes" id="UP001301216">
    <property type="component" value="Unassembled WGS sequence"/>
</dbReference>
<keyword evidence="8" id="KW-1185">Reference proteome</keyword>
<dbReference type="PANTHER" id="PTHR48267:SF1">
    <property type="entry name" value="BILIRUBIN OXIDASE"/>
    <property type="match status" value="1"/>
</dbReference>
<dbReference type="RefSeq" id="WP_265984290.1">
    <property type="nucleotide sequence ID" value="NZ_JAPHAV010000002.1"/>
</dbReference>
<dbReference type="SUPFAM" id="SSF49503">
    <property type="entry name" value="Cupredoxins"/>
    <property type="match status" value="3"/>
</dbReference>
<evidence type="ECO:0000256" key="2">
    <source>
        <dbReference type="ARBA" id="ARBA00023002"/>
    </source>
</evidence>
<name>A0ABT3QMJ2_9HYPH</name>
<protein>
    <submittedName>
        <fullName evidence="7">Multicopper oxidase CueO</fullName>
        <ecNumber evidence="7">1.16.3.1</ecNumber>
    </submittedName>
</protein>
<evidence type="ECO:0000259" key="5">
    <source>
        <dbReference type="Pfam" id="PF07731"/>
    </source>
</evidence>
<dbReference type="InterPro" id="IPR002355">
    <property type="entry name" value="Cu_oxidase_Cu_BS"/>
</dbReference>
<feature type="domain" description="Plastocyanin-like" evidence="4">
    <location>
        <begin position="244"/>
        <end position="306"/>
    </location>
</feature>
<dbReference type="CDD" id="cd13867">
    <property type="entry name" value="CuRO_2_CueO_FtsP"/>
    <property type="match status" value="1"/>
</dbReference>
<feature type="domain" description="Plastocyanin-like" evidence="5">
    <location>
        <begin position="414"/>
        <end position="531"/>
    </location>
</feature>
<dbReference type="EMBL" id="JAPHAV010000002">
    <property type="protein sequence ID" value="MCX2696825.1"/>
    <property type="molecule type" value="Genomic_DNA"/>
</dbReference>
<dbReference type="EC" id="1.16.3.1" evidence="7"/>
<proteinExistence type="predicted"/>
<sequence length="532" mass="58319">MNNMTRRRLLTLGVSAAALSIVRPFETFAQGTHQHHMQHGAASTQATVQTLPIPTLIEPDAAGVVKLTVQKGRHAFTQGSDAASAGINGTYLGPVVRLKNGEAVTLSVENGMDEGTTLHWHGLFVPSALDGGPHNVIAAGTRWEPKITVNQPASFNWFHPHLHGDTARQAHMGIAGLMIVSDGKDGERGLPETYGVDDIPLVLQDRRVIDGDKVYQPDIMDLMHGFRGDKLIVNGVIAPQARVPASVVRLRILNGANARNFHIRLSDDQPLQVIASDGGYITAPDPVKRLTISPGERYEVLVDFSKSKDIIDLLTASDDSDGDDQPLMQFIIDDKIEGAIKTLPAKLDGPEQPDEQLSVRRRAYFFDERMAENMKLMMGGMSSDPHSGHNMAPPNMATMSDHDMHSGRSNADAGPALHALTSGVQMAIAKKPFDMNRIDAEVKLGSWEIWELTTKEMAHPFHIHGASFRILTLNDEAPPQHQSGWKDTALINGKAEVLVHFDREATRDHPFMFHCHVLEHEDVGMMAQFVTV</sequence>
<evidence type="ECO:0000259" key="4">
    <source>
        <dbReference type="Pfam" id="PF00394"/>
    </source>
</evidence>
<evidence type="ECO:0000259" key="6">
    <source>
        <dbReference type="Pfam" id="PF07732"/>
    </source>
</evidence>
<reference evidence="7 8" key="1">
    <citation type="submission" date="2022-11" db="EMBL/GenBank/DDBJ databases">
        <title>Brucella sp. YY2X, whole genome shotgun sequencing project.</title>
        <authorList>
            <person name="Yang Y."/>
        </authorList>
    </citation>
    <scope>NUCLEOTIDE SEQUENCE [LARGE SCALE GENOMIC DNA]</scope>
    <source>
        <strain evidence="7 8">YY2X</strain>
    </source>
</reference>
<accession>A0ABT3QMJ2</accession>
<evidence type="ECO:0000313" key="8">
    <source>
        <dbReference type="Proteomes" id="UP001301216"/>
    </source>
</evidence>
<keyword evidence="2 7" id="KW-0560">Oxidoreductase</keyword>
<feature type="domain" description="Plastocyanin-like" evidence="6">
    <location>
        <begin position="69"/>
        <end position="183"/>
    </location>
</feature>
<dbReference type="InterPro" id="IPR045087">
    <property type="entry name" value="Cu-oxidase_fam"/>
</dbReference>
<keyword evidence="1" id="KW-0479">Metal-binding</keyword>
<dbReference type="InterPro" id="IPR011707">
    <property type="entry name" value="Cu-oxidase-like_N"/>
</dbReference>
<dbReference type="InterPro" id="IPR001117">
    <property type="entry name" value="Cu-oxidase_2nd"/>
</dbReference>